<dbReference type="Pfam" id="PF18759">
    <property type="entry name" value="Plavaka"/>
    <property type="match status" value="1"/>
</dbReference>
<name>A0AAD5VZB3_9AGAR</name>
<dbReference type="SMART" id="SM00355">
    <property type="entry name" value="ZnF_C2H2"/>
    <property type="match status" value="1"/>
</dbReference>
<protein>
    <recommendedName>
        <fullName evidence="2">C2H2-type domain-containing protein</fullName>
    </recommendedName>
</protein>
<keyword evidence="4" id="KW-1185">Reference proteome</keyword>
<proteinExistence type="predicted"/>
<feature type="region of interest" description="Disordered" evidence="1">
    <location>
        <begin position="1344"/>
        <end position="1366"/>
    </location>
</feature>
<feature type="region of interest" description="Disordered" evidence="1">
    <location>
        <begin position="1134"/>
        <end position="1230"/>
    </location>
</feature>
<accession>A0AAD5VZB3</accession>
<gene>
    <name evidence="3" type="ORF">NP233_g3352</name>
</gene>
<feature type="region of interest" description="Disordered" evidence="1">
    <location>
        <begin position="1249"/>
        <end position="1269"/>
    </location>
</feature>
<dbReference type="InterPro" id="IPR013087">
    <property type="entry name" value="Znf_C2H2_type"/>
</dbReference>
<organism evidence="3 4">
    <name type="scientific">Leucocoprinus birnbaumii</name>
    <dbReference type="NCBI Taxonomy" id="56174"/>
    <lineage>
        <taxon>Eukaryota</taxon>
        <taxon>Fungi</taxon>
        <taxon>Dikarya</taxon>
        <taxon>Basidiomycota</taxon>
        <taxon>Agaricomycotina</taxon>
        <taxon>Agaricomycetes</taxon>
        <taxon>Agaricomycetidae</taxon>
        <taxon>Agaricales</taxon>
        <taxon>Agaricineae</taxon>
        <taxon>Agaricaceae</taxon>
        <taxon>Leucocoprinus</taxon>
    </lineage>
</organism>
<evidence type="ECO:0000259" key="2">
    <source>
        <dbReference type="SMART" id="SM00355"/>
    </source>
</evidence>
<evidence type="ECO:0000313" key="4">
    <source>
        <dbReference type="Proteomes" id="UP001213000"/>
    </source>
</evidence>
<feature type="compositionally biased region" description="Polar residues" evidence="1">
    <location>
        <begin position="1199"/>
        <end position="1210"/>
    </location>
</feature>
<dbReference type="EMBL" id="JANIEX010000159">
    <property type="protein sequence ID" value="KAJ3572043.1"/>
    <property type="molecule type" value="Genomic_DNA"/>
</dbReference>
<feature type="compositionally biased region" description="Acidic residues" evidence="1">
    <location>
        <begin position="230"/>
        <end position="242"/>
    </location>
</feature>
<comment type="caution">
    <text evidence="3">The sequence shown here is derived from an EMBL/GenBank/DDBJ whole genome shotgun (WGS) entry which is preliminary data.</text>
</comment>
<feature type="region of interest" description="Disordered" evidence="1">
    <location>
        <begin position="105"/>
        <end position="129"/>
    </location>
</feature>
<evidence type="ECO:0000313" key="3">
    <source>
        <dbReference type="EMBL" id="KAJ3572043.1"/>
    </source>
</evidence>
<feature type="domain" description="C2H2-type" evidence="2">
    <location>
        <begin position="20"/>
        <end position="45"/>
    </location>
</feature>
<sequence length="1536" mass="171940">MLPDESSNITAATGTQDFKHLCPIEGCGQWTKSISGLRRHIKAIHQRLSSEDSEDPDCQRSNIRIRGALSQNNALFCEAEVLPLVSEFPTECLINVPEWLDSMSDTASFKSSGSDSESEAVQSASSTQVPRWLEEDWDSDFFEILSSDSDSVPELGLELHESPALHTSIAPVLDDIIHSALPKDHDALDGNHCISQRQHESETRYRMNVYSPSASFLNDDITMRSQKSDEPDEPEPAPEESSEQVLIKRAYHPLLTGQICDSEGYFLPSDTPPPPPADNQRGKGDWFPFGNRRQFEFADFIFRKTQMPSEELKQLLSFFGTSPPFASVNELHSKIDAIPYHNVKWRSASITYKGDIPNGPHPSWMDSKYDFWYRDPLELVRSIIANPSFCDEFDYAPYQEYINNDHRFHHFMSGDWAWRQADLIGQDVKNHGSMFVPIILGSDKTTVSVGTGDNSYWPIYLSIGNIHNNARRGHRNGVVLLGFLPEVKAERQDKSKTAYMKFTRQVVHSTLRFILQALKPGMLEPVIVRCGDRHFRKAVFWSRPRWCPKCILLPSYDPKYTPLEPIIPRSTEHSAMIAQSFELDTLWSEYGVVGDIIPFTEYFPRGDIYATLSFDLLHQLIKGVFKDHLMTWIQDYITNHSPFKRQAQEVLGEIDQRISIAPPFTGLRRFPQGRQFKQWTGDDSKALMKVYLPALEGYVPNEMLRALQAFLDFCYTTRKEVINTKSLAELQDALNRFVRYRDTFVQHGVRTAQTAPPRQHSMHHYFEMIRAFGTPNGLCSSITESKHIKAVKEPYRQLNRHKALEQMLKTNSRMDKLAAARLHFKELGMMDATEDGPSAFFLATHAGNDDDDDELPIQDDVELQAGVQLAKRPSATKLSLELFAPHIPRNRLMPLLTEYLRKYHYCDLSINIDPSCYSNLLFTTYPSILASFYAPSDICGAHGMTTERIRVAPEWRTDGGPRYDTLFLKDTPNAETILTGLAVARAQLFWSFKFDGQRHECALVDCYQFINEGPDENTGMWVVKPCLQGRFKVSQIVPLRSIFRAAHLLPHFTGPSRLNREATYNQTLDNMKIFYVNKYIDHHAFEVAHDAIPLVFVPISLLPPYLKTVWNGIRTSHIVSPSVSAPRLPTPRLFLSPAPPSLGSRTTTTHRLSGKAPEQGQPRQPSLPPLAFSNCANHASSGNPPPHPTLPSFHVATASRLTPSPCQFPSPSARGPIQSQTSSASFKGILAPRDHISEGRLLQRETICPPSISTKPEAEEDDPNQHARLGSSSYAVVYLIKEALSRSLPPENDHVSGCTVDQVTTFTVKHSELSTVYNHEEWLQESELELELEPQPILEEIRPQQEHGDDNPISIRTTSTKRRKRGLRKGKAAAAAAAVTPTSTTDETLITLTITSQALAREISKVSRASSNKSASTRASVTLSACARGGFKSTLPSTSAVPLLPTSSASSTMPAPIKKPSIRKITFGKQNRGILTMNPASPTEDAAPPSPLDLGSPQVQPMSTTASNVTSLVMGLNAPPLNPMPIPPPPPILNDD</sequence>
<feature type="compositionally biased region" description="Low complexity" evidence="1">
    <location>
        <begin position="108"/>
        <end position="123"/>
    </location>
</feature>
<feature type="region of interest" description="Disordered" evidence="1">
    <location>
        <begin position="1474"/>
        <end position="1503"/>
    </location>
</feature>
<evidence type="ECO:0000256" key="1">
    <source>
        <dbReference type="SAM" id="MobiDB-lite"/>
    </source>
</evidence>
<dbReference type="Proteomes" id="UP001213000">
    <property type="component" value="Unassembled WGS sequence"/>
</dbReference>
<dbReference type="InterPro" id="IPR041078">
    <property type="entry name" value="Plavaka"/>
</dbReference>
<reference evidence="3" key="1">
    <citation type="submission" date="2022-07" db="EMBL/GenBank/DDBJ databases">
        <title>Genome Sequence of Leucocoprinus birnbaumii.</title>
        <authorList>
            <person name="Buettner E."/>
        </authorList>
    </citation>
    <scope>NUCLEOTIDE SEQUENCE</scope>
    <source>
        <strain evidence="3">VT141</strain>
    </source>
</reference>
<feature type="region of interest" description="Disordered" evidence="1">
    <location>
        <begin position="218"/>
        <end position="244"/>
    </location>
</feature>